<keyword evidence="2" id="KW-0472">Membrane</keyword>
<feature type="compositionally biased region" description="Basic and acidic residues" evidence="1">
    <location>
        <begin position="571"/>
        <end position="585"/>
    </location>
</feature>
<feature type="region of interest" description="Disordered" evidence="1">
    <location>
        <begin position="62"/>
        <end position="93"/>
    </location>
</feature>
<proteinExistence type="predicted"/>
<dbReference type="AlphaFoldDB" id="A0AAI8Z6D5"/>
<keyword evidence="4" id="KW-1185">Reference proteome</keyword>
<protein>
    <submittedName>
        <fullName evidence="3">Uncharacterized protein</fullName>
    </submittedName>
</protein>
<accession>A0AAI8Z6D5</accession>
<evidence type="ECO:0000313" key="3">
    <source>
        <dbReference type="EMBL" id="CAK4033206.1"/>
    </source>
</evidence>
<evidence type="ECO:0000256" key="2">
    <source>
        <dbReference type="SAM" id="Phobius"/>
    </source>
</evidence>
<sequence length="630" mass="71392">MSDSSSAVVEVGDGRYQHNYIQAKLLRDWKKRDNGHYGINLSPVVASGVADRNGAKQGLLLGVAHSDPSASPRTRTRPRLRPRPRRPGGDMEPTTSDVSCFWVYVLALLFLTLMICLVRNWVCKPTQQPVPRPPPTVPVGIPATVRPADEEALDRIAMMLPSRWMDWLSDPPYLPAVWPQYPSGGIEAAHKELTQLIQSNPWRQLDGERLNAHLGHAIGLRDGDIPSIYIANLEPGWLKEAGECWDSRIPLKGSVYCAIRHRPALDRAQETLIAPLREYITKELGFVRNTTYLLSRLQVFATDHQTRAIATVTNAFRDTARHQYPWNIAFDPASESQTMAGIDAETLQSNYEYFAQAAFFELIAHTVEPQLTRRTQQLEGLQQQLRDAPKGNPAQLVQSVSYWITSDLTRHRTFGNATQMRQAACEWSLQRMPLHPEAPSPETLSKPPQHPFQHSTSLQTLFLCPVCLSVNAIEELRNARIQAYNHLVHTLWLSPDAPESYRWHWEEGGSLTQDWETAIRSEWKRHVQGWIESVVDDDDDGASNDAVGWKKEVMPERVHGRNFVRPRTGGKGHDGREKAGNREDATGKMRPLVARADGAMLQFGWPRLRDRKDCKERHEKEFMPGRKAEN</sequence>
<feature type="transmembrane region" description="Helical" evidence="2">
    <location>
        <begin position="101"/>
        <end position="122"/>
    </location>
</feature>
<reference evidence="3" key="1">
    <citation type="submission" date="2023-11" db="EMBL/GenBank/DDBJ databases">
        <authorList>
            <person name="Alioto T."/>
            <person name="Alioto T."/>
            <person name="Gomez Garrido J."/>
        </authorList>
    </citation>
    <scope>NUCLEOTIDE SEQUENCE</scope>
</reference>
<organism evidence="3 4">
    <name type="scientific">Lecanosticta acicola</name>
    <dbReference type="NCBI Taxonomy" id="111012"/>
    <lineage>
        <taxon>Eukaryota</taxon>
        <taxon>Fungi</taxon>
        <taxon>Dikarya</taxon>
        <taxon>Ascomycota</taxon>
        <taxon>Pezizomycotina</taxon>
        <taxon>Dothideomycetes</taxon>
        <taxon>Dothideomycetidae</taxon>
        <taxon>Mycosphaerellales</taxon>
        <taxon>Mycosphaerellaceae</taxon>
        <taxon>Lecanosticta</taxon>
    </lineage>
</organism>
<keyword evidence="2" id="KW-0812">Transmembrane</keyword>
<feature type="region of interest" description="Disordered" evidence="1">
    <location>
        <begin position="562"/>
        <end position="585"/>
    </location>
</feature>
<evidence type="ECO:0000313" key="4">
    <source>
        <dbReference type="Proteomes" id="UP001296104"/>
    </source>
</evidence>
<dbReference type="EMBL" id="CAVMBE010000080">
    <property type="protein sequence ID" value="CAK4033206.1"/>
    <property type="molecule type" value="Genomic_DNA"/>
</dbReference>
<name>A0AAI8Z6D5_9PEZI</name>
<comment type="caution">
    <text evidence="3">The sequence shown here is derived from an EMBL/GenBank/DDBJ whole genome shotgun (WGS) entry which is preliminary data.</text>
</comment>
<dbReference type="Proteomes" id="UP001296104">
    <property type="component" value="Unassembled WGS sequence"/>
</dbReference>
<keyword evidence="2" id="KW-1133">Transmembrane helix</keyword>
<feature type="compositionally biased region" description="Basic residues" evidence="1">
    <location>
        <begin position="74"/>
        <end position="86"/>
    </location>
</feature>
<gene>
    <name evidence="3" type="ORF">LECACI_7A008364</name>
</gene>
<feature type="region of interest" description="Disordered" evidence="1">
    <location>
        <begin position="610"/>
        <end position="630"/>
    </location>
</feature>
<evidence type="ECO:0000256" key="1">
    <source>
        <dbReference type="SAM" id="MobiDB-lite"/>
    </source>
</evidence>